<gene>
    <name evidence="1" type="ORF">AB5J49_16985</name>
</gene>
<dbReference type="AlphaFoldDB" id="A0AB39Q0F3"/>
<dbReference type="EMBL" id="CP163439">
    <property type="protein sequence ID" value="XDQ34898.1"/>
    <property type="molecule type" value="Genomic_DNA"/>
</dbReference>
<protein>
    <submittedName>
        <fullName evidence="1">Uncharacterized protein</fullName>
    </submittedName>
</protein>
<name>A0AB39Q0F3_9ACTN</name>
<dbReference type="RefSeq" id="WP_369169475.1">
    <property type="nucleotide sequence ID" value="NZ_CP163439.1"/>
</dbReference>
<evidence type="ECO:0000313" key="1">
    <source>
        <dbReference type="EMBL" id="XDQ34898.1"/>
    </source>
</evidence>
<sequence>MLIMVAMVTTAENANDDRPVKKAWLIHAKGHSYEDAFADLAKAAEKVDAEGVVGVRLVVDAGPKSAQWCAYRTAEQYGPYRIQRF</sequence>
<organism evidence="1">
    <name type="scientific">Streptomyces sp. R28</name>
    <dbReference type="NCBI Taxonomy" id="3238628"/>
    <lineage>
        <taxon>Bacteria</taxon>
        <taxon>Bacillati</taxon>
        <taxon>Actinomycetota</taxon>
        <taxon>Actinomycetes</taxon>
        <taxon>Kitasatosporales</taxon>
        <taxon>Streptomycetaceae</taxon>
        <taxon>Streptomyces</taxon>
    </lineage>
</organism>
<accession>A0AB39Q0F3</accession>
<reference evidence="1" key="1">
    <citation type="submission" date="2024-07" db="EMBL/GenBank/DDBJ databases">
        <authorList>
            <person name="Yu S.T."/>
        </authorList>
    </citation>
    <scope>NUCLEOTIDE SEQUENCE</scope>
    <source>
        <strain evidence="1">R28</strain>
    </source>
</reference>
<proteinExistence type="predicted"/>